<dbReference type="EMBL" id="AP012540">
    <property type="protein sequence ID" value="BAT32700.1"/>
    <property type="molecule type" value="Genomic_DNA"/>
</dbReference>
<dbReference type="Pfam" id="PF14354">
    <property type="entry name" value="Lar_restr_allev"/>
    <property type="match status" value="1"/>
</dbReference>
<evidence type="ECO:0000313" key="2">
    <source>
        <dbReference type="Proteomes" id="UP000225521"/>
    </source>
</evidence>
<dbReference type="NCBIfam" id="TIGR03655">
    <property type="entry name" value="anti_R_Lar"/>
    <property type="match status" value="1"/>
</dbReference>
<dbReference type="InterPro" id="IPR019908">
    <property type="entry name" value="Toxin_RalR"/>
</dbReference>
<evidence type="ECO:0000313" key="1">
    <source>
        <dbReference type="EMBL" id="BAT32700.1"/>
    </source>
</evidence>
<protein>
    <recommendedName>
        <fullName evidence="3">Restriction alleviation protein, Lar family</fullName>
    </recommendedName>
</protein>
<accession>A0A0P0ZEB1</accession>
<dbReference type="RefSeq" id="YP_009909295.1">
    <property type="nucleotide sequence ID" value="NC_049944.1"/>
</dbReference>
<evidence type="ECO:0008006" key="3">
    <source>
        <dbReference type="Google" id="ProtNLM"/>
    </source>
</evidence>
<dbReference type="GeneID" id="56214895"/>
<dbReference type="KEGG" id="vg:56214895"/>
<proteinExistence type="predicted"/>
<name>A0A0P0ZEB1_9CAUD</name>
<keyword evidence="2" id="KW-1185">Reference proteome</keyword>
<sequence>MKSWCVGIGIVHRPVCRLMSCMSIHLPHDAIRVTVFFDGCSNSTMSFSATELSGVWILSEGVSMSDLSLTQPKLKECPFCGGNARLWVEAGINIDVWGYAECDLCEARVAWAPSVAAAAEKWNRRAGDEANLSASQRSNQK</sequence>
<reference evidence="1 2" key="1">
    <citation type="journal article" date="2015" name="Sci. Rep.">
        <title>The Shiga toxin 2 production level in enterohemorrhagic Escherichia coli O157:H7 is correlated with the subtypes of toxin-encoding phage.</title>
        <authorList>
            <person name="Ogura Y."/>
            <person name="Mondal S.I."/>
            <person name="Islam M.R."/>
            <person name="Mako T."/>
            <person name="Arisawa K."/>
            <person name="Katsura K."/>
            <person name="Ooka T."/>
            <person name="Gotoh Y."/>
            <person name="Murase K."/>
            <person name="Ohnishi M."/>
            <person name="Hayashi T."/>
        </authorList>
    </citation>
    <scope>NUCLEOTIDE SEQUENCE [LARGE SCALE GENOMIC DNA]</scope>
</reference>
<organism evidence="1 2">
    <name type="scientific">Stx2-converting phage Stx2a_WGPS8</name>
    <dbReference type="NCBI Taxonomy" id="1226263"/>
    <lineage>
        <taxon>Viruses</taxon>
        <taxon>Duplodnaviria</taxon>
        <taxon>Heunggongvirae</taxon>
        <taxon>Uroviricota</taxon>
        <taxon>Caudoviricetes</taxon>
        <taxon>Pankowvirus</taxon>
        <taxon>Pankowvirus WGPS8</taxon>
    </lineage>
</organism>
<dbReference type="Proteomes" id="UP000225521">
    <property type="component" value="Segment"/>
</dbReference>